<evidence type="ECO:0000313" key="3">
    <source>
        <dbReference type="RefSeq" id="XP_065674889.1"/>
    </source>
</evidence>
<sequence>MESVASPTTVENDPSLMSSLINAELSLKNLDFDIQPLRIMHSNEAESPLSNNEVTIKSNNNNVEHNFIGLGDLCSIELNNLLQGAKTIQQNKPSFGNL</sequence>
<gene>
    <name evidence="2 3" type="primary">LOC136091350</name>
</gene>
<evidence type="ECO:0000313" key="2">
    <source>
        <dbReference type="RefSeq" id="XP_065674888.1"/>
    </source>
</evidence>
<evidence type="ECO:0000313" key="1">
    <source>
        <dbReference type="Proteomes" id="UP001652625"/>
    </source>
</evidence>
<reference evidence="2 3" key="1">
    <citation type="submission" date="2025-05" db="UniProtKB">
        <authorList>
            <consortium name="RefSeq"/>
        </authorList>
    </citation>
    <scope>IDENTIFICATION</scope>
</reference>
<accession>A0ABM4DK34</accession>
<dbReference type="Proteomes" id="UP001652625">
    <property type="component" value="Chromosome 15"/>
</dbReference>
<dbReference type="RefSeq" id="XP_065674889.1">
    <property type="nucleotide sequence ID" value="XM_065818817.1"/>
</dbReference>
<organism evidence="1 3">
    <name type="scientific">Hydra vulgaris</name>
    <name type="common">Hydra</name>
    <name type="synonym">Hydra attenuata</name>
    <dbReference type="NCBI Taxonomy" id="6087"/>
    <lineage>
        <taxon>Eukaryota</taxon>
        <taxon>Metazoa</taxon>
        <taxon>Cnidaria</taxon>
        <taxon>Hydrozoa</taxon>
        <taxon>Hydroidolina</taxon>
        <taxon>Anthoathecata</taxon>
        <taxon>Aplanulata</taxon>
        <taxon>Hydridae</taxon>
        <taxon>Hydra</taxon>
    </lineage>
</organism>
<dbReference type="GeneID" id="136091350"/>
<protein>
    <submittedName>
        <fullName evidence="2 3">Uncharacterized protein LOC136091350</fullName>
    </submittedName>
</protein>
<dbReference type="RefSeq" id="XP_065674888.1">
    <property type="nucleotide sequence ID" value="XM_065818816.1"/>
</dbReference>
<name>A0ABM4DK34_HYDVU</name>
<proteinExistence type="predicted"/>
<keyword evidence="1" id="KW-1185">Reference proteome</keyword>